<evidence type="ECO:0000313" key="3">
    <source>
        <dbReference type="EMBL" id="OAE27298.1"/>
    </source>
</evidence>
<keyword evidence="4" id="KW-1185">Reference proteome</keyword>
<proteinExistence type="predicted"/>
<feature type="domain" description="ER-bound oxygenase mpaB/mpaB'/Rubber oxygenase catalytic" evidence="2">
    <location>
        <begin position="164"/>
        <end position="289"/>
    </location>
</feature>
<name>A0A176W2K2_MARPO</name>
<dbReference type="Proteomes" id="UP000077202">
    <property type="component" value="Unassembled WGS sequence"/>
</dbReference>
<dbReference type="Pfam" id="PF09995">
    <property type="entry name" value="MPAB_Lcp_cat"/>
    <property type="match status" value="1"/>
</dbReference>
<gene>
    <name evidence="3" type="ORF">AXG93_2817s1020</name>
</gene>
<dbReference type="GO" id="GO:0016491">
    <property type="term" value="F:oxidoreductase activity"/>
    <property type="evidence" value="ECO:0007669"/>
    <property type="project" value="InterPro"/>
</dbReference>
<evidence type="ECO:0000259" key="2">
    <source>
        <dbReference type="Pfam" id="PF09995"/>
    </source>
</evidence>
<dbReference type="InterPro" id="IPR037473">
    <property type="entry name" value="Lcp-like"/>
</dbReference>
<dbReference type="PANTHER" id="PTHR37539">
    <property type="entry name" value="SECRETED PROTEIN-RELATED"/>
    <property type="match status" value="1"/>
</dbReference>
<dbReference type="InterPro" id="IPR018713">
    <property type="entry name" value="MPAB/Lcp_cat_dom"/>
</dbReference>
<feature type="region of interest" description="Disordered" evidence="1">
    <location>
        <begin position="342"/>
        <end position="366"/>
    </location>
</feature>
<organism evidence="3 4">
    <name type="scientific">Marchantia polymorpha subsp. ruderalis</name>
    <dbReference type="NCBI Taxonomy" id="1480154"/>
    <lineage>
        <taxon>Eukaryota</taxon>
        <taxon>Viridiplantae</taxon>
        <taxon>Streptophyta</taxon>
        <taxon>Embryophyta</taxon>
        <taxon>Marchantiophyta</taxon>
        <taxon>Marchantiopsida</taxon>
        <taxon>Marchantiidae</taxon>
        <taxon>Marchantiales</taxon>
        <taxon>Marchantiaceae</taxon>
        <taxon>Marchantia</taxon>
    </lineage>
</organism>
<reference evidence="3" key="1">
    <citation type="submission" date="2016-03" db="EMBL/GenBank/DDBJ databases">
        <title>Mechanisms controlling the formation of the plant cell surface in tip-growing cells are functionally conserved among land plants.</title>
        <authorList>
            <person name="Honkanen S."/>
            <person name="Jones V.A."/>
            <person name="Morieri G."/>
            <person name="Champion C."/>
            <person name="Hetherington A.J."/>
            <person name="Kelly S."/>
            <person name="Saint-Marcoux D."/>
            <person name="Proust H."/>
            <person name="Prescott H."/>
            <person name="Dolan L."/>
        </authorList>
    </citation>
    <scope>NUCLEOTIDE SEQUENCE [LARGE SCALE GENOMIC DNA]</scope>
    <source>
        <tissue evidence="3">Whole gametophyte</tissue>
    </source>
</reference>
<dbReference type="AlphaFoldDB" id="A0A176W2K2"/>
<protein>
    <recommendedName>
        <fullName evidence="2">ER-bound oxygenase mpaB/mpaB'/Rubber oxygenase catalytic domain-containing protein</fullName>
    </recommendedName>
</protein>
<sequence>MSKLERSFRNSFQKLDLKKVLDDHEKLEVLSHVSDTLADDCLKHLHWKAHQDVSKVLHNCDSAHESIMKFKEQIGGVPEWVNWDLVRQGQDVFWKYMVPVNIILTNYSLAGGLAANDMANTLECNGSDKKPPLTNARVMNTSKFVLDVMKDADCLRPWTGEGCNQEHLLYTLCEFSIVIITNLRKMGINPTPNEVTAYLHLWHVIGYYLGVTEEFSKRIVSENGAAALFVEMEKDLVHPGEAGKEAAKALLGNMALRPPMFWPYNLHGAVMRKLVGDEITSSLGIEPTPWYWKMIASGVLFNVRLLHSSNLFVRPRIYLYRKFTPPLWVVLSWIGKRISSRKGESEEKGGCQFERPRLGPDTSKKY</sequence>
<comment type="caution">
    <text evidence="3">The sequence shown here is derived from an EMBL/GenBank/DDBJ whole genome shotgun (WGS) entry which is preliminary data.</text>
</comment>
<accession>A0A176W2K2</accession>
<evidence type="ECO:0000256" key="1">
    <source>
        <dbReference type="SAM" id="MobiDB-lite"/>
    </source>
</evidence>
<evidence type="ECO:0000313" key="4">
    <source>
        <dbReference type="Proteomes" id="UP000077202"/>
    </source>
</evidence>
<dbReference type="PANTHER" id="PTHR37539:SF1">
    <property type="entry name" value="ER-BOUND OXYGENASE MPAB_MPAB'_RUBBER OXYGENASE CATALYTIC DOMAIN-CONTAINING PROTEIN"/>
    <property type="match status" value="1"/>
</dbReference>
<dbReference type="EMBL" id="LVLJ01001921">
    <property type="protein sequence ID" value="OAE27298.1"/>
    <property type="molecule type" value="Genomic_DNA"/>
</dbReference>